<reference evidence="2" key="1">
    <citation type="journal article" date="2022" name="bioRxiv">
        <title>Sequencing and chromosome-scale assembly of the giantPleurodeles waltlgenome.</title>
        <authorList>
            <person name="Brown T."/>
            <person name="Elewa A."/>
            <person name="Iarovenko S."/>
            <person name="Subramanian E."/>
            <person name="Araus A.J."/>
            <person name="Petzold A."/>
            <person name="Susuki M."/>
            <person name="Suzuki K.-i.T."/>
            <person name="Hayashi T."/>
            <person name="Toyoda A."/>
            <person name="Oliveira C."/>
            <person name="Osipova E."/>
            <person name="Leigh N.D."/>
            <person name="Simon A."/>
            <person name="Yun M.H."/>
        </authorList>
    </citation>
    <scope>NUCLEOTIDE SEQUENCE</scope>
    <source>
        <strain evidence="2">20211129_DDA</strain>
        <tissue evidence="2">Liver</tissue>
    </source>
</reference>
<sequence>MGVLVAGWDALCSRLSDNPAPGIPESGTVFHSCCGDDASLRYHGNGEAGNRLGNPDIRVPDRTEKEDGLRARGAEEEENAVGDERKGDEETKDLKSNGNSKDSLETNGQPRAGRRAEGRDLCHVPGGMWLTKGACRETPLPQCVLGIQCRCVVPDNKCHRVALQYSSPGASTVSQDCRNKVLQSSPLPLSVAIAHVRRQVAPCRPWVGNLGQEPPISARGCLAPRRSPRPRQHHQAPRFKIKNINFLNYNKGEDDE</sequence>
<keyword evidence="3" id="KW-1185">Reference proteome</keyword>
<dbReference type="AlphaFoldDB" id="A0AAV7UIV9"/>
<protein>
    <submittedName>
        <fullName evidence="2">Uncharacterized protein</fullName>
    </submittedName>
</protein>
<feature type="compositionally biased region" description="Basic and acidic residues" evidence="1">
    <location>
        <begin position="58"/>
        <end position="74"/>
    </location>
</feature>
<feature type="compositionally biased region" description="Polar residues" evidence="1">
    <location>
        <begin position="96"/>
        <end position="109"/>
    </location>
</feature>
<evidence type="ECO:0000256" key="1">
    <source>
        <dbReference type="SAM" id="MobiDB-lite"/>
    </source>
</evidence>
<proteinExistence type="predicted"/>
<feature type="compositionally biased region" description="Basic residues" evidence="1">
    <location>
        <begin position="226"/>
        <end position="237"/>
    </location>
</feature>
<feature type="region of interest" description="Disordered" evidence="1">
    <location>
        <begin position="218"/>
        <end position="237"/>
    </location>
</feature>
<accession>A0AAV7UIV9</accession>
<feature type="compositionally biased region" description="Basic and acidic residues" evidence="1">
    <location>
        <begin position="82"/>
        <end position="95"/>
    </location>
</feature>
<name>A0AAV7UIV9_PLEWA</name>
<comment type="caution">
    <text evidence="2">The sequence shown here is derived from an EMBL/GenBank/DDBJ whole genome shotgun (WGS) entry which is preliminary data.</text>
</comment>
<feature type="region of interest" description="Disordered" evidence="1">
    <location>
        <begin position="44"/>
        <end position="120"/>
    </location>
</feature>
<dbReference type="Proteomes" id="UP001066276">
    <property type="component" value="Chromosome 3_1"/>
</dbReference>
<dbReference type="EMBL" id="JANPWB010000005">
    <property type="protein sequence ID" value="KAJ1188641.1"/>
    <property type="molecule type" value="Genomic_DNA"/>
</dbReference>
<gene>
    <name evidence="2" type="ORF">NDU88_005400</name>
</gene>
<organism evidence="2 3">
    <name type="scientific">Pleurodeles waltl</name>
    <name type="common">Iberian ribbed newt</name>
    <dbReference type="NCBI Taxonomy" id="8319"/>
    <lineage>
        <taxon>Eukaryota</taxon>
        <taxon>Metazoa</taxon>
        <taxon>Chordata</taxon>
        <taxon>Craniata</taxon>
        <taxon>Vertebrata</taxon>
        <taxon>Euteleostomi</taxon>
        <taxon>Amphibia</taxon>
        <taxon>Batrachia</taxon>
        <taxon>Caudata</taxon>
        <taxon>Salamandroidea</taxon>
        <taxon>Salamandridae</taxon>
        <taxon>Pleurodelinae</taxon>
        <taxon>Pleurodeles</taxon>
    </lineage>
</organism>
<evidence type="ECO:0000313" key="3">
    <source>
        <dbReference type="Proteomes" id="UP001066276"/>
    </source>
</evidence>
<evidence type="ECO:0000313" key="2">
    <source>
        <dbReference type="EMBL" id="KAJ1188641.1"/>
    </source>
</evidence>